<feature type="compositionally biased region" description="Basic and acidic residues" evidence="1">
    <location>
        <begin position="23"/>
        <end position="41"/>
    </location>
</feature>
<keyword evidence="3" id="KW-1185">Reference proteome</keyword>
<reference evidence="2 3" key="1">
    <citation type="journal article" date="2021" name="Elife">
        <title>Chloroplast acquisition without the gene transfer in kleptoplastic sea slugs, Plakobranchus ocellatus.</title>
        <authorList>
            <person name="Maeda T."/>
            <person name="Takahashi S."/>
            <person name="Yoshida T."/>
            <person name="Shimamura S."/>
            <person name="Takaki Y."/>
            <person name="Nagai Y."/>
            <person name="Toyoda A."/>
            <person name="Suzuki Y."/>
            <person name="Arimoto A."/>
            <person name="Ishii H."/>
            <person name="Satoh N."/>
            <person name="Nishiyama T."/>
            <person name="Hasebe M."/>
            <person name="Maruyama T."/>
            <person name="Minagawa J."/>
            <person name="Obokata J."/>
            <person name="Shigenobu S."/>
        </authorList>
    </citation>
    <scope>NUCLEOTIDE SEQUENCE [LARGE SCALE GENOMIC DNA]</scope>
</reference>
<evidence type="ECO:0000256" key="1">
    <source>
        <dbReference type="SAM" id="MobiDB-lite"/>
    </source>
</evidence>
<protein>
    <submittedName>
        <fullName evidence="2">Uncharacterized protein</fullName>
    </submittedName>
</protein>
<dbReference type="AlphaFoldDB" id="A0AAV3ZYA8"/>
<comment type="caution">
    <text evidence="2">The sequence shown here is derived from an EMBL/GenBank/DDBJ whole genome shotgun (WGS) entry which is preliminary data.</text>
</comment>
<sequence>MRRNYRNFCTEISKPSQRMQQGSRREESRELQQSREIEGEKDQRMIQVMDGLSCDDLWPRQQPEMDDRHFFNFTCTHYKVWNLGTSVKHSTYISQHGENVCETYTSLKVTIVTSIYTFRATNDIQLNMQPFVRVCSSNRQNNQCGPWGSSRSRNSSSSGIYRVSISSASPQKGNLNLSGPLSSQGAGGGLEPATEDSLQISALLTRLGPYPTCLDRATRVSGASGLVRPRGRPSHTSPWLLVSEQLTHKGHDCGWFAPGEEPT</sequence>
<proteinExistence type="predicted"/>
<feature type="region of interest" description="Disordered" evidence="1">
    <location>
        <begin position="171"/>
        <end position="193"/>
    </location>
</feature>
<dbReference type="EMBL" id="BLXT01003068">
    <property type="protein sequence ID" value="GFO00289.1"/>
    <property type="molecule type" value="Genomic_DNA"/>
</dbReference>
<feature type="compositionally biased region" description="Polar residues" evidence="1">
    <location>
        <begin position="171"/>
        <end position="184"/>
    </location>
</feature>
<evidence type="ECO:0000313" key="3">
    <source>
        <dbReference type="Proteomes" id="UP000735302"/>
    </source>
</evidence>
<name>A0AAV3ZYA8_9GAST</name>
<evidence type="ECO:0000313" key="2">
    <source>
        <dbReference type="EMBL" id="GFO00289.1"/>
    </source>
</evidence>
<feature type="region of interest" description="Disordered" evidence="1">
    <location>
        <begin position="14"/>
        <end position="41"/>
    </location>
</feature>
<organism evidence="2 3">
    <name type="scientific">Plakobranchus ocellatus</name>
    <dbReference type="NCBI Taxonomy" id="259542"/>
    <lineage>
        <taxon>Eukaryota</taxon>
        <taxon>Metazoa</taxon>
        <taxon>Spiralia</taxon>
        <taxon>Lophotrochozoa</taxon>
        <taxon>Mollusca</taxon>
        <taxon>Gastropoda</taxon>
        <taxon>Heterobranchia</taxon>
        <taxon>Euthyneura</taxon>
        <taxon>Panpulmonata</taxon>
        <taxon>Sacoglossa</taxon>
        <taxon>Placobranchoidea</taxon>
        <taxon>Plakobranchidae</taxon>
        <taxon>Plakobranchus</taxon>
    </lineage>
</organism>
<dbReference type="Proteomes" id="UP000735302">
    <property type="component" value="Unassembled WGS sequence"/>
</dbReference>
<accession>A0AAV3ZYA8</accession>
<gene>
    <name evidence="2" type="ORF">PoB_002679400</name>
</gene>